<name>A0AAE1HQD1_9NEOP</name>
<sequence>MCRHPVKRGPADFGEEVPDSPPNIDDNRGGGSGGGVRAHRGEHRLAVRDDGDAARSTSVTHLQVFQFPVPHAAVKHLHLYD</sequence>
<evidence type="ECO:0000256" key="1">
    <source>
        <dbReference type="SAM" id="MobiDB-lite"/>
    </source>
</evidence>
<feature type="region of interest" description="Disordered" evidence="1">
    <location>
        <begin position="1"/>
        <end position="43"/>
    </location>
</feature>
<gene>
    <name evidence="2" type="ORF">KUF71_013766</name>
</gene>
<keyword evidence="3" id="KW-1185">Reference proteome</keyword>
<protein>
    <submittedName>
        <fullName evidence="2">ESX-2 secretion system protein EccE2</fullName>
    </submittedName>
</protein>
<reference evidence="2" key="2">
    <citation type="journal article" date="2023" name="BMC Genomics">
        <title>Pest status, molecular evolution, and epigenetic factors derived from the genome assembly of Frankliniella fusca, a thysanopteran phytovirus vector.</title>
        <authorList>
            <person name="Catto M.A."/>
            <person name="Labadie P.E."/>
            <person name="Jacobson A.L."/>
            <person name="Kennedy G.G."/>
            <person name="Srinivasan R."/>
            <person name="Hunt B.G."/>
        </authorList>
    </citation>
    <scope>NUCLEOTIDE SEQUENCE</scope>
    <source>
        <strain evidence="2">PL_HMW_Pooled</strain>
    </source>
</reference>
<dbReference type="EMBL" id="JAHWGI010001231">
    <property type="protein sequence ID" value="KAK3925517.1"/>
    <property type="molecule type" value="Genomic_DNA"/>
</dbReference>
<reference evidence="2" key="1">
    <citation type="submission" date="2021-07" db="EMBL/GenBank/DDBJ databases">
        <authorList>
            <person name="Catto M.A."/>
            <person name="Jacobson A."/>
            <person name="Kennedy G."/>
            <person name="Labadie P."/>
            <person name="Hunt B.G."/>
            <person name="Srinivasan R."/>
        </authorList>
    </citation>
    <scope>NUCLEOTIDE SEQUENCE</scope>
    <source>
        <strain evidence="2">PL_HMW_Pooled</strain>
        <tissue evidence="2">Head</tissue>
    </source>
</reference>
<dbReference type="Proteomes" id="UP001219518">
    <property type="component" value="Unassembled WGS sequence"/>
</dbReference>
<evidence type="ECO:0000313" key="3">
    <source>
        <dbReference type="Proteomes" id="UP001219518"/>
    </source>
</evidence>
<evidence type="ECO:0000313" key="2">
    <source>
        <dbReference type="EMBL" id="KAK3925517.1"/>
    </source>
</evidence>
<proteinExistence type="predicted"/>
<accession>A0AAE1HQD1</accession>
<dbReference type="AlphaFoldDB" id="A0AAE1HQD1"/>
<organism evidence="2 3">
    <name type="scientific">Frankliniella fusca</name>
    <dbReference type="NCBI Taxonomy" id="407009"/>
    <lineage>
        <taxon>Eukaryota</taxon>
        <taxon>Metazoa</taxon>
        <taxon>Ecdysozoa</taxon>
        <taxon>Arthropoda</taxon>
        <taxon>Hexapoda</taxon>
        <taxon>Insecta</taxon>
        <taxon>Pterygota</taxon>
        <taxon>Neoptera</taxon>
        <taxon>Paraneoptera</taxon>
        <taxon>Thysanoptera</taxon>
        <taxon>Terebrantia</taxon>
        <taxon>Thripoidea</taxon>
        <taxon>Thripidae</taxon>
        <taxon>Frankliniella</taxon>
    </lineage>
</organism>
<comment type="caution">
    <text evidence="2">The sequence shown here is derived from an EMBL/GenBank/DDBJ whole genome shotgun (WGS) entry which is preliminary data.</text>
</comment>